<evidence type="ECO:0000256" key="1">
    <source>
        <dbReference type="ARBA" id="ARBA00022729"/>
    </source>
</evidence>
<dbReference type="InterPro" id="IPR003599">
    <property type="entry name" value="Ig_sub"/>
</dbReference>
<comment type="caution">
    <text evidence="6">The sequence shown here is derived from an EMBL/GenBank/DDBJ whole genome shotgun (WGS) entry which is preliminary data.</text>
</comment>
<dbReference type="PANTHER" id="PTHR11481">
    <property type="entry name" value="IMMUNOGLOBULIN FC RECEPTOR"/>
    <property type="match status" value="1"/>
</dbReference>
<dbReference type="InterPro" id="IPR007110">
    <property type="entry name" value="Ig-like_dom"/>
</dbReference>
<evidence type="ECO:0000256" key="4">
    <source>
        <dbReference type="SAM" id="SignalP"/>
    </source>
</evidence>
<dbReference type="SMART" id="SM00409">
    <property type="entry name" value="IG"/>
    <property type="match status" value="2"/>
</dbReference>
<keyword evidence="3" id="KW-0812">Transmembrane</keyword>
<dbReference type="GO" id="GO:0004888">
    <property type="term" value="F:transmembrane signaling receptor activity"/>
    <property type="evidence" value="ECO:0007669"/>
    <property type="project" value="TreeGrafter"/>
</dbReference>
<organism evidence="6 7">
    <name type="scientific">Tachysurus vachellii</name>
    <name type="common">Darkbarbel catfish</name>
    <name type="synonym">Pelteobagrus vachellii</name>
    <dbReference type="NCBI Taxonomy" id="175792"/>
    <lineage>
        <taxon>Eukaryota</taxon>
        <taxon>Metazoa</taxon>
        <taxon>Chordata</taxon>
        <taxon>Craniata</taxon>
        <taxon>Vertebrata</taxon>
        <taxon>Euteleostomi</taxon>
        <taxon>Actinopterygii</taxon>
        <taxon>Neopterygii</taxon>
        <taxon>Teleostei</taxon>
        <taxon>Ostariophysi</taxon>
        <taxon>Siluriformes</taxon>
        <taxon>Bagridae</taxon>
        <taxon>Tachysurus</taxon>
    </lineage>
</organism>
<dbReference type="Proteomes" id="UP001187315">
    <property type="component" value="Unassembled WGS sequence"/>
</dbReference>
<dbReference type="PROSITE" id="PS50835">
    <property type="entry name" value="IG_LIKE"/>
    <property type="match status" value="3"/>
</dbReference>
<dbReference type="InterPro" id="IPR013783">
    <property type="entry name" value="Ig-like_fold"/>
</dbReference>
<keyword evidence="3" id="KW-0472">Membrane</keyword>
<evidence type="ECO:0000313" key="6">
    <source>
        <dbReference type="EMBL" id="KAK2869430.1"/>
    </source>
</evidence>
<keyword evidence="1 4" id="KW-0732">Signal</keyword>
<evidence type="ECO:0000313" key="7">
    <source>
        <dbReference type="Proteomes" id="UP001187315"/>
    </source>
</evidence>
<feature type="transmembrane region" description="Helical" evidence="3">
    <location>
        <begin position="419"/>
        <end position="442"/>
    </location>
</feature>
<feature type="domain" description="Ig-like" evidence="5">
    <location>
        <begin position="221"/>
        <end position="305"/>
    </location>
</feature>
<gene>
    <name evidence="6" type="ORF">Q7C36_001301</name>
</gene>
<dbReference type="GO" id="GO:0007166">
    <property type="term" value="P:cell surface receptor signaling pathway"/>
    <property type="evidence" value="ECO:0007669"/>
    <property type="project" value="TreeGrafter"/>
</dbReference>
<feature type="chain" id="PRO_5041737491" description="Ig-like domain-containing protein" evidence="4">
    <location>
        <begin position="24"/>
        <end position="525"/>
    </location>
</feature>
<feature type="signal peptide" evidence="4">
    <location>
        <begin position="1"/>
        <end position="23"/>
    </location>
</feature>
<feature type="domain" description="Ig-like" evidence="5">
    <location>
        <begin position="125"/>
        <end position="209"/>
    </location>
</feature>
<feature type="domain" description="Ig-like" evidence="5">
    <location>
        <begin position="332"/>
        <end position="405"/>
    </location>
</feature>
<evidence type="ECO:0000256" key="3">
    <source>
        <dbReference type="SAM" id="Phobius"/>
    </source>
</evidence>
<dbReference type="InterPro" id="IPR050488">
    <property type="entry name" value="Ig_Fc_receptor"/>
</dbReference>
<accession>A0AA88P3R2</accession>
<reference evidence="6" key="1">
    <citation type="submission" date="2023-08" db="EMBL/GenBank/DDBJ databases">
        <title>Pelteobagrus vachellii genome.</title>
        <authorList>
            <person name="Liu H."/>
        </authorList>
    </citation>
    <scope>NUCLEOTIDE SEQUENCE</scope>
    <source>
        <strain evidence="6">PRFRI_2022a</strain>
        <tissue evidence="6">Muscle</tissue>
    </source>
</reference>
<dbReference type="CDD" id="cd00096">
    <property type="entry name" value="Ig"/>
    <property type="match status" value="1"/>
</dbReference>
<dbReference type="AlphaFoldDB" id="A0AA88P3R2"/>
<dbReference type="Pfam" id="PF13927">
    <property type="entry name" value="Ig_3"/>
    <property type="match status" value="1"/>
</dbReference>
<dbReference type="GO" id="GO:0009897">
    <property type="term" value="C:external side of plasma membrane"/>
    <property type="evidence" value="ECO:0007669"/>
    <property type="project" value="TreeGrafter"/>
</dbReference>
<keyword evidence="2" id="KW-1015">Disulfide bond</keyword>
<evidence type="ECO:0000259" key="5">
    <source>
        <dbReference type="PROSITE" id="PS50835"/>
    </source>
</evidence>
<dbReference type="PANTHER" id="PTHR11481:SF60">
    <property type="entry name" value="IG-LIKE DOMAIN-CONTAINING PROTEIN"/>
    <property type="match status" value="1"/>
</dbReference>
<keyword evidence="7" id="KW-1185">Reference proteome</keyword>
<dbReference type="InterPro" id="IPR036179">
    <property type="entry name" value="Ig-like_dom_sf"/>
</dbReference>
<proteinExistence type="predicted"/>
<dbReference type="SUPFAM" id="SSF48726">
    <property type="entry name" value="Immunoglobulin"/>
    <property type="match status" value="1"/>
</dbReference>
<name>A0AA88P3R2_TACVA</name>
<protein>
    <recommendedName>
        <fullName evidence="5">Ig-like domain-containing protein</fullName>
    </recommendedName>
</protein>
<keyword evidence="3" id="KW-1133">Transmembrane helix</keyword>
<sequence length="525" mass="59926">MNQRTFFLLVIMGFFAMWQKADAQIILGKPELSGPLISVTEDILEFFCKLDDIQTNETILYQLFHEGNLNKALAEYSSHSQEKAKFVIIAALFHDGRLMCKASMQNNSNITPTYSNWIDFHVLVPVNGTHISSPSSTEDFWEGDSLTLQCNITSGTYVSYKWFLNDRLIYNDSNVLHMSNLSNKHNGKYVCVAKSYLNETFYYHSTSEAWNVYVKEHLTKPEISIEVIKNSDGNISACVKCLVTKGSPPINFTLFNNNHNVDAVTSEHMDALFTLPIALDQDMGTVYCQANNRKHPLKSKELKLKVDSVGGTVTMRLQKSVGKDFEVLGVWLHCLVERGTLIQYNWFINNTRLERKGSFYRTFKSDNSGLTVRLYPNSDTAGFYRCEAFNSFDNTTSVSSTKTLISHEVFNVIPTEEAAIIFTCFSLLICAVLACCIFGVVLRKKRARTYMFKLKDFTDMHSLLVDDHDDDKNMIEENIYKEKNDALDTEAYTDNIFNMLEVLQASMMKDSDESEEEDTNLHYSF</sequence>
<dbReference type="Gene3D" id="2.60.40.10">
    <property type="entry name" value="Immunoglobulins"/>
    <property type="match status" value="3"/>
</dbReference>
<evidence type="ECO:0000256" key="2">
    <source>
        <dbReference type="ARBA" id="ARBA00023157"/>
    </source>
</evidence>
<dbReference type="EMBL" id="JAVHJS010000001">
    <property type="protein sequence ID" value="KAK2869430.1"/>
    <property type="molecule type" value="Genomic_DNA"/>
</dbReference>
<dbReference type="GO" id="GO:0006955">
    <property type="term" value="P:immune response"/>
    <property type="evidence" value="ECO:0007669"/>
    <property type="project" value="TreeGrafter"/>
</dbReference>